<organism evidence="3 4">
    <name type="scientific">Candidatus Solincola sediminis</name>
    <dbReference type="NCBI Taxonomy" id="1797199"/>
    <lineage>
        <taxon>Bacteria</taxon>
        <taxon>Bacillati</taxon>
        <taxon>Actinomycetota</taxon>
        <taxon>Candidatus Geothermincolia</taxon>
        <taxon>Candidatus Geothermincolales</taxon>
        <taxon>Candidatus Geothermincolaceae</taxon>
        <taxon>Candidatus Solincola</taxon>
    </lineage>
</organism>
<name>A0A1F2WQ24_9ACTN</name>
<dbReference type="InterPro" id="IPR013431">
    <property type="entry name" value="Delta_60_rpt"/>
</dbReference>
<feature type="transmembrane region" description="Helical" evidence="1">
    <location>
        <begin position="12"/>
        <end position="35"/>
    </location>
</feature>
<dbReference type="InterPro" id="IPR014756">
    <property type="entry name" value="Ig_E-set"/>
</dbReference>
<dbReference type="Proteomes" id="UP000177876">
    <property type="component" value="Unassembled WGS sequence"/>
</dbReference>
<dbReference type="CDD" id="cd00102">
    <property type="entry name" value="IPT"/>
    <property type="match status" value="1"/>
</dbReference>
<sequence length="1467" mass="152770">MKTGAIKASTTPIWQHSLVLFMTVSLIMFSLGLIISGQAKVFATADDSPIEEFWITNGIVNKVLPAGDVTYIAGDFSMVGPATGLGVPVDATTGSPVATYPEVNNLIMDAIADGSGGWFIGGYFTAVGGQTRNYIAHILADGSVDPAWNPGATSNIEVLALSGTTLYVGGEFHNIGGLARMHIAAIDVDPVSPTYGQVTTWNPNASAGVLSLVVSGTTVYAGGAFTSIGGPPRNYIAAIDADPVSPTYGQATAWDPNANSSVWGLAISGSTIYAGGPFTNIGGQARNRIAAIDTGSGLANSWNPDANNSVETVQVSGTTVYAGGLFNTMGGEVRNRIAAIDADPVSPTYGDPTTWDPNANAAVYEIAIGASAVYVGGGFTSIGGQTRSYIAAIDPSTGNATSWDPSASASVQTIAISGSTVYLGGNFRSIGAVRRNRIAAIDSNPASPTYGQANSWDPNCNVYIYALALSGTTVYVGGNFSNIGGQARSRIAAIDADPASPTYGQANSWNPNSNLSVRALQVSGSTLYAGGEFTSIGGQSRDYIAALDIDPASPTYGQANSWNPDASTWVYSLAISGTTLYAGGGFSTIGGQSRNRIAALDCDPGSPTYGQANSWNPNSNDYIYGIVVSGTTVYLGGSFTSIGVLSRNRAAAIDADPGSPNYGLANEWNPNVNSSIFSVAISDNTVYMGGWFTEAGGASRNYLAAIDADPGSPTYGQATSWNPDASSGPKSLACEGSTIYAGGDFSLIGGAVRYGLAVFAPEVDVTSITPNSGYNNGSVNITDLAGENFATGAIVKLKKTGEADIDASSVTVASSSRITCTFNLTGAATGAWDVYVENLDSESDTLAAGFTVQAPLPPPDVTSITPNSGYNNGAVSITNLAGSNFVSGAAVKLKKTGQSDINGTSVTVASPTRITCALNLTGATTGAWDVYVENPDTQSDTLASGFTVQGLLTPTTTAIQPISGYIGDEVAILGSNFGVSRGISYVSFASVSAGEYVSWSDTLVVCRTPAGVSGTVAVTLTTSNGTSNSQSYTINNYTFYFAEGYTGENFQEYLCIGNAGAEAVTAVITYMFKGGGNQEQQISVPPNSRSTVDVNAAVGAGREVSAKVECAQQIVAERPIYFNYQGRWSGGHDVIGATSTSLEWYFAEGYTGSGFDEWICVLNPGDLSADLTFSFQTEEAGEKVITGRSVAAHSRETFKANDLLGGAFQTSLKLSSTQPVVTERPMYFDYMGTGGWHWNGGHCVMGATYPSYAYYFAEGTTRSGFEEWLTLQNPGTSEIIVEAVYQLGEGQGAPVSKSYPIAASSRRTVYVPSEVGTDKDVSVRLSCSSPFLAERPMYFSYGFGDLRATGGHCVIGASTGASDWFLAEGYTGSGFNEWLCLQNPGDGEAVCEVNYYTQESGALQPRQFSIPAGSRRTIMVNQDAGPNYQLSVRVRVTSGSPIVVERPMYFIFRGWDGGHDVVGYLPE</sequence>
<dbReference type="InterPro" id="IPR036698">
    <property type="entry name" value="TM1070-like_sf"/>
</dbReference>
<dbReference type="GO" id="GO:0005975">
    <property type="term" value="P:carbohydrate metabolic process"/>
    <property type="evidence" value="ECO:0007669"/>
    <property type="project" value="UniProtKB-ARBA"/>
</dbReference>
<reference evidence="3 4" key="1">
    <citation type="journal article" date="2016" name="Nat. Commun.">
        <title>Thousands of microbial genomes shed light on interconnected biogeochemical processes in an aquifer system.</title>
        <authorList>
            <person name="Anantharaman K."/>
            <person name="Brown C.T."/>
            <person name="Hug L.A."/>
            <person name="Sharon I."/>
            <person name="Castelle C.J."/>
            <person name="Probst A.J."/>
            <person name="Thomas B.C."/>
            <person name="Singh A."/>
            <person name="Wilkins M.J."/>
            <person name="Karaoz U."/>
            <person name="Brodie E.L."/>
            <person name="Williams K.H."/>
            <person name="Hubbard S.S."/>
            <person name="Banfield J.F."/>
        </authorList>
    </citation>
    <scope>NUCLEOTIDE SEQUENCE [LARGE SCALE GENOMIC DNA]</scope>
</reference>
<dbReference type="Gene3D" id="2.60.290.11">
    <property type="entry name" value="TM1070-like"/>
    <property type="match status" value="3"/>
</dbReference>
<evidence type="ECO:0000259" key="2">
    <source>
        <dbReference type="SMART" id="SM00429"/>
    </source>
</evidence>
<keyword evidence="1" id="KW-1133">Transmembrane helix</keyword>
<dbReference type="STRING" id="1797197.A2Y75_00370"/>
<evidence type="ECO:0000313" key="4">
    <source>
        <dbReference type="Proteomes" id="UP000177876"/>
    </source>
</evidence>
<gene>
    <name evidence="3" type="ORF">A2Y75_00370</name>
</gene>
<dbReference type="SMART" id="SM00429">
    <property type="entry name" value="IPT"/>
    <property type="match status" value="1"/>
</dbReference>
<accession>A0A1F2WQ24</accession>
<keyword evidence="1" id="KW-0472">Membrane</keyword>
<dbReference type="Pfam" id="PF17164">
    <property type="entry name" value="DUF5122"/>
    <property type="match status" value="1"/>
</dbReference>
<dbReference type="InterPro" id="IPR043777">
    <property type="entry name" value="DUF5719"/>
</dbReference>
<keyword evidence="1" id="KW-0812">Transmembrane</keyword>
<dbReference type="InterPro" id="IPR002909">
    <property type="entry name" value="IPT_dom"/>
</dbReference>
<dbReference type="SUPFAM" id="SSF81296">
    <property type="entry name" value="E set domains"/>
    <property type="match status" value="2"/>
</dbReference>
<dbReference type="Pfam" id="PF01833">
    <property type="entry name" value="TIG"/>
    <property type="match status" value="1"/>
</dbReference>
<dbReference type="InterPro" id="IPR013783">
    <property type="entry name" value="Ig-like_fold"/>
</dbReference>
<feature type="domain" description="IPT/TIG" evidence="2">
    <location>
        <begin position="953"/>
        <end position="1042"/>
    </location>
</feature>
<protein>
    <recommendedName>
        <fullName evidence="2">IPT/TIG domain-containing protein</fullName>
    </recommendedName>
</protein>
<dbReference type="EMBL" id="MELK01000019">
    <property type="protein sequence ID" value="OFW58977.1"/>
    <property type="molecule type" value="Genomic_DNA"/>
</dbReference>
<dbReference type="Pfam" id="PF18986">
    <property type="entry name" value="DUF5719"/>
    <property type="match status" value="1"/>
</dbReference>
<dbReference type="Gene3D" id="2.60.40.10">
    <property type="entry name" value="Immunoglobulins"/>
    <property type="match status" value="3"/>
</dbReference>
<comment type="caution">
    <text evidence="3">The sequence shown here is derived from an EMBL/GenBank/DDBJ whole genome shotgun (WGS) entry which is preliminary data.</text>
</comment>
<evidence type="ECO:0000256" key="1">
    <source>
        <dbReference type="SAM" id="Phobius"/>
    </source>
</evidence>
<proteinExistence type="predicted"/>
<evidence type="ECO:0000313" key="3">
    <source>
        <dbReference type="EMBL" id="OFW58977.1"/>
    </source>
</evidence>